<dbReference type="SUPFAM" id="SSF53335">
    <property type="entry name" value="S-adenosyl-L-methionine-dependent methyltransferases"/>
    <property type="match status" value="1"/>
</dbReference>
<organism evidence="6 7">
    <name type="scientific">Parafrankia irregularis</name>
    <dbReference type="NCBI Taxonomy" id="795642"/>
    <lineage>
        <taxon>Bacteria</taxon>
        <taxon>Bacillati</taxon>
        <taxon>Actinomycetota</taxon>
        <taxon>Actinomycetes</taxon>
        <taxon>Frankiales</taxon>
        <taxon>Frankiaceae</taxon>
        <taxon>Parafrankia</taxon>
    </lineage>
</organism>
<dbReference type="GO" id="GO:0008168">
    <property type="term" value="F:methyltransferase activity"/>
    <property type="evidence" value="ECO:0007669"/>
    <property type="project" value="UniProtKB-KW"/>
</dbReference>
<feature type="compositionally biased region" description="Gly residues" evidence="4">
    <location>
        <begin position="11"/>
        <end position="21"/>
    </location>
</feature>
<evidence type="ECO:0000313" key="7">
    <source>
        <dbReference type="Proteomes" id="UP000198802"/>
    </source>
</evidence>
<dbReference type="CDD" id="cd02440">
    <property type="entry name" value="AdoMet_MTases"/>
    <property type="match status" value="1"/>
</dbReference>
<keyword evidence="3" id="KW-0949">S-adenosyl-L-methionine</keyword>
<feature type="region of interest" description="Disordered" evidence="4">
    <location>
        <begin position="1"/>
        <end position="46"/>
    </location>
</feature>
<dbReference type="Gene3D" id="3.40.50.150">
    <property type="entry name" value="Vaccinia Virus protein VP39"/>
    <property type="match status" value="1"/>
</dbReference>
<evidence type="ECO:0000256" key="2">
    <source>
        <dbReference type="ARBA" id="ARBA00022679"/>
    </source>
</evidence>
<dbReference type="Pfam" id="PF13649">
    <property type="entry name" value="Methyltransf_25"/>
    <property type="match status" value="1"/>
</dbReference>
<keyword evidence="7" id="KW-1185">Reference proteome</keyword>
<evidence type="ECO:0000256" key="3">
    <source>
        <dbReference type="ARBA" id="ARBA00022691"/>
    </source>
</evidence>
<dbReference type="EMBL" id="FAOZ01000001">
    <property type="protein sequence ID" value="CUU53536.1"/>
    <property type="molecule type" value="Genomic_DNA"/>
</dbReference>
<dbReference type="AlphaFoldDB" id="A0A0S4QD23"/>
<keyword evidence="2 6" id="KW-0808">Transferase</keyword>
<feature type="domain" description="Methyltransferase" evidence="5">
    <location>
        <begin position="85"/>
        <end position="176"/>
    </location>
</feature>
<name>A0A0S4QD23_9ACTN</name>
<proteinExistence type="predicted"/>
<gene>
    <name evidence="6" type="ORF">Ga0074812_10134</name>
</gene>
<evidence type="ECO:0000259" key="5">
    <source>
        <dbReference type="Pfam" id="PF13649"/>
    </source>
</evidence>
<dbReference type="Proteomes" id="UP000198802">
    <property type="component" value="Unassembled WGS sequence"/>
</dbReference>
<dbReference type="PANTHER" id="PTHR43464:SF19">
    <property type="entry name" value="UBIQUINONE BIOSYNTHESIS O-METHYLTRANSFERASE, MITOCHONDRIAL"/>
    <property type="match status" value="1"/>
</dbReference>
<reference evidence="7" key="1">
    <citation type="submission" date="2015-11" db="EMBL/GenBank/DDBJ databases">
        <authorList>
            <person name="Varghese N."/>
        </authorList>
    </citation>
    <scope>NUCLEOTIDE SEQUENCE [LARGE SCALE GENOMIC DNA]</scope>
    <source>
        <strain evidence="7">DSM 45899</strain>
    </source>
</reference>
<keyword evidence="1 6" id="KW-0489">Methyltransferase</keyword>
<dbReference type="InterPro" id="IPR029063">
    <property type="entry name" value="SAM-dependent_MTases_sf"/>
</dbReference>
<evidence type="ECO:0000256" key="1">
    <source>
        <dbReference type="ARBA" id="ARBA00022603"/>
    </source>
</evidence>
<dbReference type="InterPro" id="IPR041698">
    <property type="entry name" value="Methyltransf_25"/>
</dbReference>
<dbReference type="PANTHER" id="PTHR43464">
    <property type="entry name" value="METHYLTRANSFERASE"/>
    <property type="match status" value="1"/>
</dbReference>
<dbReference type="GO" id="GO:0032259">
    <property type="term" value="P:methylation"/>
    <property type="evidence" value="ECO:0007669"/>
    <property type="project" value="UniProtKB-KW"/>
</dbReference>
<accession>A0A0S4QD23</accession>
<protein>
    <submittedName>
        <fullName evidence="6">Methyltransferase domain-containing protein</fullName>
    </submittedName>
</protein>
<sequence length="238" mass="24223">MAMSDTAAVDGAGGPELGPGGRPSRWASLHATGGTSGTNDHRSAAASGGLGERYERRFAELAAAGMDVHGEAALCAALVPPGGRILDAGCGTGRVAIRLAELGYACTGVDVDPSMLARARAASDSVTWVLADLVDLADLDGQFDLVVAAGNVIPLLAEGSEARVVRALAERLRPGGLLVAGFGLDAAHLPLLQAPFGLAEYDSWCAQAGLALERRLATWEGAPSTPGDGYAVSIHRRS</sequence>
<evidence type="ECO:0000256" key="4">
    <source>
        <dbReference type="SAM" id="MobiDB-lite"/>
    </source>
</evidence>
<evidence type="ECO:0000313" key="6">
    <source>
        <dbReference type="EMBL" id="CUU53536.1"/>
    </source>
</evidence>